<dbReference type="PANTHER" id="PTHR43459:SF1">
    <property type="entry name" value="EG:BACN32G11.4 PROTEIN"/>
    <property type="match status" value="1"/>
</dbReference>
<evidence type="ECO:0000313" key="3">
    <source>
        <dbReference type="EMBL" id="MBC6469821.1"/>
    </source>
</evidence>
<dbReference type="InterPro" id="IPR029045">
    <property type="entry name" value="ClpP/crotonase-like_dom_sf"/>
</dbReference>
<gene>
    <name evidence="3" type="ORF">HKK74_30645</name>
</gene>
<dbReference type="InterPro" id="IPR014748">
    <property type="entry name" value="Enoyl-CoA_hydra_C"/>
</dbReference>
<sequence length="290" mass="30828">MAELIVERRAGVAVLTLARPKRLNAVTPGLVEELHTALDALTADTATRIVILTGQGRAFCAGMDIKGGDPGREAARPPDGTTAVGEMPETEPETQPGTEPEGRTQQIYRGIARGGEVVARLREIPQPVIAALHGPVVGMGISLALACDLRVADPSTRFVAPFLNIGLSGGDVGLSWLLPRVVGPGRAAEILYRAQTLSASRAYELGMLTEVTGENGDLAAALKLADELLAKSPYGLRHTKELLNLSLDGPTLRQHLAVESRTQTMAFFTEDLAEGTAAAVEKRTPRFRDR</sequence>
<evidence type="ECO:0000313" key="4">
    <source>
        <dbReference type="Proteomes" id="UP000805614"/>
    </source>
</evidence>
<evidence type="ECO:0000256" key="2">
    <source>
        <dbReference type="SAM" id="MobiDB-lite"/>
    </source>
</evidence>
<comment type="caution">
    <text evidence="3">The sequence shown here is derived from an EMBL/GenBank/DDBJ whole genome shotgun (WGS) entry which is preliminary data.</text>
</comment>
<name>A0ABR7LYH0_9ACTN</name>
<dbReference type="Gene3D" id="1.10.12.10">
    <property type="entry name" value="Lyase 2-enoyl-coa Hydratase, Chain A, domain 2"/>
    <property type="match status" value="1"/>
</dbReference>
<evidence type="ECO:0000256" key="1">
    <source>
        <dbReference type="ARBA" id="ARBA00005254"/>
    </source>
</evidence>
<accession>A0ABR7LYH0</accession>
<dbReference type="RefSeq" id="WP_187246871.1">
    <property type="nucleotide sequence ID" value="NZ_BAAAOK010000011.1"/>
</dbReference>
<proteinExistence type="inferred from homology"/>
<dbReference type="Pfam" id="PF00378">
    <property type="entry name" value="ECH_1"/>
    <property type="match status" value="2"/>
</dbReference>
<comment type="similarity">
    <text evidence="1">Belongs to the enoyl-CoA hydratase/isomerase family.</text>
</comment>
<feature type="region of interest" description="Disordered" evidence="2">
    <location>
        <begin position="68"/>
        <end position="104"/>
    </location>
</feature>
<reference evidence="3 4" key="1">
    <citation type="submission" date="2020-06" db="EMBL/GenBank/DDBJ databases">
        <title>Actinomadura xiongansis sp. nov., isolated from soil of Baiyangdian.</title>
        <authorList>
            <person name="Zhang X."/>
        </authorList>
    </citation>
    <scope>NUCLEOTIDE SEQUENCE [LARGE SCALE GENOMIC DNA]</scope>
    <source>
        <strain evidence="3 4">HBUM206468</strain>
    </source>
</reference>
<dbReference type="EMBL" id="JABVEC010000032">
    <property type="protein sequence ID" value="MBC6469821.1"/>
    <property type="molecule type" value="Genomic_DNA"/>
</dbReference>
<dbReference type="Proteomes" id="UP000805614">
    <property type="component" value="Unassembled WGS sequence"/>
</dbReference>
<organism evidence="3 4">
    <name type="scientific">Actinomadura alba</name>
    <dbReference type="NCBI Taxonomy" id="406431"/>
    <lineage>
        <taxon>Bacteria</taxon>
        <taxon>Bacillati</taxon>
        <taxon>Actinomycetota</taxon>
        <taxon>Actinomycetes</taxon>
        <taxon>Streptosporangiales</taxon>
        <taxon>Thermomonosporaceae</taxon>
        <taxon>Actinomadura</taxon>
    </lineage>
</organism>
<dbReference type="SUPFAM" id="SSF52096">
    <property type="entry name" value="ClpP/crotonase"/>
    <property type="match status" value="1"/>
</dbReference>
<dbReference type="InterPro" id="IPR001753">
    <property type="entry name" value="Enoyl-CoA_hydra/iso"/>
</dbReference>
<dbReference type="Gene3D" id="3.90.226.10">
    <property type="entry name" value="2-enoyl-CoA Hydratase, Chain A, domain 1"/>
    <property type="match status" value="1"/>
</dbReference>
<dbReference type="PANTHER" id="PTHR43459">
    <property type="entry name" value="ENOYL-COA HYDRATASE"/>
    <property type="match status" value="1"/>
</dbReference>
<keyword evidence="4" id="KW-1185">Reference proteome</keyword>
<dbReference type="CDD" id="cd06558">
    <property type="entry name" value="crotonase-like"/>
    <property type="match status" value="1"/>
</dbReference>
<protein>
    <submittedName>
        <fullName evidence="3">Enoyl-CoA hydratase/isomerase family protein</fullName>
    </submittedName>
</protein>